<keyword evidence="1" id="KW-0596">Phosphopantetheine</keyword>
<dbReference type="InterPro" id="IPR014043">
    <property type="entry name" value="Acyl_transferase_dom"/>
</dbReference>
<sequence length="2547" mass="272264">MVQTKSSLRGYEPIAIVGIGCRFPGGIVSPATFWDFLLRGQDGTREVPETRWNLDRHYDPARGKPGKIYTKRGGFLENVEGFDSQFFGISPREAAYMDPQQRLLLEVTWEAFEDACIPITHLARHKVGVYIGLFTHDYENIHMRTTERDLHSVHSATGMSTTIAANRLSYVFDFMGPSMVIDTACSSSLVATHLACRALQAGEADLAVAGGVNLQLAPDMAMALSNASMLAPDGHSKSFDARANGYARAEGAGVVVLKPLRKAQEDGDAVYAVIAGSAVNQDGHSPGITVPHGLAQEIVMKEALAAAALSGADLTYVEAHGTGTPVGDPIEAGALGAVLTADQPGRLPCVVGSVKSNFGHAESAAGVAGLIKVALMQHNGRIPANLHFETPNPAIAFQALRLRVPTAPEPWPAGEGGRRFAGVNSFGFGGTNAHVIVGRAPDVAGPAPTAPDHGPRLVCLSARSREALVESAANLARYLQAPASESFDALCGALALGRAHLAERLLVVAQDRDEAGTLLEAFAEGVQGPGVMVGTASAQGPLAFVCSGMGQQWWGMGRDLMAREPVFAAKIAEIDALFAALADDVSLADLFSMDEQGSPINQTQMAQRAIFAVQIGLATLWEALGVRPDFVVGHSIGEVAASHIAGALSLPDAVTICFHRARLQSRLAGRGGMLAVGLSEEAVAAFLKEGGDAVAVAAINSPGSVTLSGPVEDLRRLHDLFEARQIFARSLAVELPYHSPVMDEIGPEFRQQLQGIAPRKTQIPLVSTVTGAVMDGAGLTPDYWVRNIREPVRFCKAMDTLIACGCSLFVELGAHPVLGPSITECVSAAGKTGSVIASQRRHQEGGLAFWSAVGQLHCRGYDLPFERLARRPAQRVALPTYPWQRAPYWMESAASRRDRTGRATNDGPLAHPLLGDRLTAPHPAWRGEIAPGRPAFLEDHRVQGSVVFPAAGYLEVAFAAGWETRAGRLPVTLEGVRIDAPLVLAETNACRIQVTLGEDGRFEIHSLTGKAEDAHWMRHASGIVQGEADRPPPERMEVDRLQSHLPIQEDAFAFYGRFDRTDLGYGPAFRNIKAVWVGTDTVLGRFGSRFSCEDERAAYLIHPAVLDSAFQLLAGLPDEGTFLPVGMERATVFKAGAPIAWACVTLTERTSSRLKANVIVATQDGDVVATVEGLTCQRFDSVDRTGAADDPFLYRDTWVAIPLPGDDESGATRAPLFPFDAVVDRVRARHGARTRDRAIDALTPRLDALALDYVVEGLAALGWTWAVGQSLSVDAMMEPLGITTRHRRFVARMLGALEHSGVLRADEGGWRVVALPANGSAQEQWQRLARAFPSCHAELVLVQRCGAGLSRFLIGEDEPLFALFPKDCPIAEQLYSDGPTIRPYNRVVADLVREIVSHLPEGEVVRVLELGAGTGGLTAHLLPLLPPERTRYTFTDVSERFLSQARHRFRAYPFLRFEKLDIDVNPAEQGFAPGRFDLILASNVLHATADLRATLTHVRHLLRPGGVVAAVELTTPPVWFDLVFGLLPGWWAFSDTTLRPAHATLPVAGWLDVLARSGFETPRAIVDDAEEGAGSHGVILARAPVDPGRLDGGTGALTPARDGAAFSSRPVLLVGEDGVLRDRVALAVRAAGGRVLALLPHCREHALERLGEAGDLAAPPIVVLLPPRDPSSGAGPEQVPSQEAAHRCADLQANVLALAEVGRHVRLTLWIVTTGAVPMGPAASACNLIGAVLKGFARSVINECEEMDTHLIDLGPSPEADEVAALAREVLSGSPEAEVVLRQDRRYVSRVHAWQPLRSTEALEARYELRKSSRPAPEDLVFHEGILADPGPGEVQLRIHASGINFKDFALLSGFIEGKEDDLGLEASGIIVSVGPGVVDFSPGDAVFGFVRHGMNAVVNVPVDVVARKPDTVSLEEAAGIPVVFLSAYHALKRLAAVRRGQTVLVHTGASGFGLAAIEVARALGARVLATAGTPEKRAYLTARGVEFVGDSRSPAFAEAVMDHTGGVGVDVVLNTLPAAFIEHNLQVLRPVTGRLVDVANVHYDATLSFRAFARGLTVASFDLKTIALGHQGYVRDLLRELTGMFASGLLRPVPHRLISIERLSESLHSLRKGAHIGKLIITHRDAWLPVVPTNRPFDVAPDASYLVTGGLTGFGLATARWLAECGARHLVLISRRGEATPEAVPGLAALKAMGVAVQALACDVTDRKALADLFDRFGRDLPVLRGVVHGALVLRDRPLRALSLDDIRAVLAPKIDGAWNLHHLCANQPLDFFLCYSSISALVGNRDQANYAGANAYLEALMAMRRAAGKPGLAIGWGMIAQIGTVARDREIMEILLRQGVYPLSPDKAWASVGVGLRDDLGYLGSMVADWKKLSRFARVIAATPRFHLLISRLEAKASAGAEEGSFAASRPGAESPASGEDALERAVIRDIASVLGMKPEAVDVKKPLPELGFDSLMSVELSLALENSTGHRFNRMALLRPDVSAALLISTLRQEGATGHANEQERTPLPPVDPQAVVPQAGTVNVAELSDDEVDALLQQLSVGE</sequence>
<dbReference type="InterPro" id="IPR013154">
    <property type="entry name" value="ADH-like_N"/>
</dbReference>
<dbReference type="Gene3D" id="1.10.1200.10">
    <property type="entry name" value="ACP-like"/>
    <property type="match status" value="1"/>
</dbReference>
<dbReference type="InterPro" id="IPR049900">
    <property type="entry name" value="PKS_mFAS_DH"/>
</dbReference>
<dbReference type="GO" id="GO:0004312">
    <property type="term" value="F:fatty acid synthase activity"/>
    <property type="evidence" value="ECO:0007669"/>
    <property type="project" value="TreeGrafter"/>
</dbReference>
<dbReference type="SMART" id="SM00822">
    <property type="entry name" value="PKS_KR"/>
    <property type="match status" value="1"/>
</dbReference>
<dbReference type="InterPro" id="IPR016036">
    <property type="entry name" value="Malonyl_transacylase_ACP-bd"/>
</dbReference>
<evidence type="ECO:0000259" key="10">
    <source>
        <dbReference type="PROSITE" id="PS52004"/>
    </source>
</evidence>
<keyword evidence="13" id="KW-1185">Reference proteome</keyword>
<dbReference type="GO" id="GO:0031177">
    <property type="term" value="F:phosphopantetheine binding"/>
    <property type="evidence" value="ECO:0007669"/>
    <property type="project" value="InterPro"/>
</dbReference>
<dbReference type="Pfam" id="PF16197">
    <property type="entry name" value="KAsynt_C_assoc"/>
    <property type="match status" value="1"/>
</dbReference>
<dbReference type="InterPro" id="IPR016035">
    <property type="entry name" value="Acyl_Trfase/lysoPLipase"/>
</dbReference>
<dbReference type="Gene3D" id="3.10.129.110">
    <property type="entry name" value="Polyketide synthase dehydratase"/>
    <property type="match status" value="1"/>
</dbReference>
<dbReference type="Proteomes" id="UP000321567">
    <property type="component" value="Unassembled WGS sequence"/>
</dbReference>
<dbReference type="Pfam" id="PF00109">
    <property type="entry name" value="ketoacyl-synt"/>
    <property type="match status" value="1"/>
</dbReference>
<dbReference type="Gene3D" id="3.40.47.10">
    <property type="match status" value="1"/>
</dbReference>
<dbReference type="PANTHER" id="PTHR43775">
    <property type="entry name" value="FATTY ACID SYNTHASE"/>
    <property type="match status" value="1"/>
</dbReference>
<dbReference type="Pfam" id="PF08240">
    <property type="entry name" value="ADH_N"/>
    <property type="match status" value="1"/>
</dbReference>
<dbReference type="EMBL" id="BJZO01000070">
    <property type="protein sequence ID" value="GEO82311.1"/>
    <property type="molecule type" value="Genomic_DNA"/>
</dbReference>
<keyword evidence="3" id="KW-0808">Transferase</keyword>
<dbReference type="InterPro" id="IPR020807">
    <property type="entry name" value="PKS_DH"/>
</dbReference>
<dbReference type="Gene3D" id="3.30.70.3290">
    <property type="match status" value="1"/>
</dbReference>
<dbReference type="InterPro" id="IPR042104">
    <property type="entry name" value="PKS_dehydratase_sf"/>
</dbReference>
<evidence type="ECO:0000256" key="7">
    <source>
        <dbReference type="ARBA" id="ARBA00054155"/>
    </source>
</evidence>
<dbReference type="Pfam" id="PF02801">
    <property type="entry name" value="Ketoacyl-synt_C"/>
    <property type="match status" value="1"/>
</dbReference>
<feature type="active site" description="Proton acceptor; for dehydratase activity" evidence="8">
    <location>
        <position position="940"/>
    </location>
</feature>
<dbReference type="SMART" id="SM00826">
    <property type="entry name" value="PKS_DH"/>
    <property type="match status" value="1"/>
</dbReference>
<evidence type="ECO:0000313" key="12">
    <source>
        <dbReference type="EMBL" id="GEO82311.1"/>
    </source>
</evidence>
<dbReference type="InterPro" id="IPR013217">
    <property type="entry name" value="Methyltransf_12"/>
</dbReference>
<keyword evidence="4" id="KW-0521">NADP</keyword>
<evidence type="ECO:0000256" key="1">
    <source>
        <dbReference type="ARBA" id="ARBA00022450"/>
    </source>
</evidence>
<feature type="active site" description="Proton donor; for dehydratase activity" evidence="8">
    <location>
        <position position="1107"/>
    </location>
</feature>
<dbReference type="InterPro" id="IPR001227">
    <property type="entry name" value="Ac_transferase_dom_sf"/>
</dbReference>
<feature type="domain" description="Carrier" evidence="9">
    <location>
        <begin position="2420"/>
        <end position="2498"/>
    </location>
</feature>
<dbReference type="Pfam" id="PF00107">
    <property type="entry name" value="ADH_zinc_N"/>
    <property type="match status" value="1"/>
</dbReference>
<dbReference type="Pfam" id="PF08659">
    <property type="entry name" value="KR"/>
    <property type="match status" value="1"/>
</dbReference>
<dbReference type="Pfam" id="PF08242">
    <property type="entry name" value="Methyltransf_12"/>
    <property type="match status" value="1"/>
</dbReference>
<dbReference type="RefSeq" id="WP_147164326.1">
    <property type="nucleotide sequence ID" value="NZ_BJZO01000070.1"/>
</dbReference>
<dbReference type="Gene3D" id="3.40.50.150">
    <property type="entry name" value="Vaccinia Virus protein VP39"/>
    <property type="match status" value="1"/>
</dbReference>
<dbReference type="CDD" id="cd00833">
    <property type="entry name" value="PKS"/>
    <property type="match status" value="1"/>
</dbReference>
<dbReference type="Gene3D" id="3.40.366.10">
    <property type="entry name" value="Malonyl-Coenzyme A Acyl Carrier Protein, domain 2"/>
    <property type="match status" value="1"/>
</dbReference>
<protein>
    <submittedName>
        <fullName evidence="12">Type I polyketide synthase</fullName>
    </submittedName>
</protein>
<name>A0A512HA27_9PROT</name>
<dbReference type="CDD" id="cd02440">
    <property type="entry name" value="AdoMet_MTases"/>
    <property type="match status" value="1"/>
</dbReference>
<dbReference type="SUPFAM" id="SSF50129">
    <property type="entry name" value="GroES-like"/>
    <property type="match status" value="1"/>
</dbReference>
<dbReference type="SUPFAM" id="SSF53335">
    <property type="entry name" value="S-adenosyl-L-methionine-dependent methyltransferases"/>
    <property type="match status" value="1"/>
</dbReference>
<dbReference type="InterPro" id="IPR014031">
    <property type="entry name" value="Ketoacyl_synth_C"/>
</dbReference>
<evidence type="ECO:0000259" key="11">
    <source>
        <dbReference type="PROSITE" id="PS52019"/>
    </source>
</evidence>
<feature type="domain" description="Ketosynthase family 3 (KS3)" evidence="10">
    <location>
        <begin position="11"/>
        <end position="439"/>
    </location>
</feature>
<accession>A0A512HA27</accession>
<dbReference type="Pfam" id="PF14765">
    <property type="entry name" value="PS-DH"/>
    <property type="match status" value="1"/>
</dbReference>
<dbReference type="SUPFAM" id="SSF47336">
    <property type="entry name" value="ACP-like"/>
    <property type="match status" value="1"/>
</dbReference>
<organism evidence="12 13">
    <name type="scientific">Pararhodospirillum oryzae</name>
    <dbReference type="NCBI Taxonomy" id="478448"/>
    <lineage>
        <taxon>Bacteria</taxon>
        <taxon>Pseudomonadati</taxon>
        <taxon>Pseudomonadota</taxon>
        <taxon>Alphaproteobacteria</taxon>
        <taxon>Rhodospirillales</taxon>
        <taxon>Rhodospirillaceae</taxon>
        <taxon>Pararhodospirillum</taxon>
    </lineage>
</organism>
<dbReference type="InterPro" id="IPR020843">
    <property type="entry name" value="ER"/>
</dbReference>
<evidence type="ECO:0000256" key="6">
    <source>
        <dbReference type="ARBA" id="ARBA00023315"/>
    </source>
</evidence>
<dbReference type="SMART" id="SM00829">
    <property type="entry name" value="PKS_ER"/>
    <property type="match status" value="1"/>
</dbReference>
<dbReference type="InterPro" id="IPR009081">
    <property type="entry name" value="PP-bd_ACP"/>
</dbReference>
<dbReference type="PANTHER" id="PTHR43775:SF37">
    <property type="entry name" value="SI:DKEY-61P9.11"/>
    <property type="match status" value="1"/>
</dbReference>
<dbReference type="SUPFAM" id="SSF52151">
    <property type="entry name" value="FabD/lysophospholipase-like"/>
    <property type="match status" value="1"/>
</dbReference>
<dbReference type="FunFam" id="3.40.366.10:FF:000002">
    <property type="entry name" value="Probable polyketide synthase 2"/>
    <property type="match status" value="1"/>
</dbReference>
<keyword evidence="5" id="KW-0511">Multifunctional enzyme</keyword>
<dbReference type="InterPro" id="IPR049552">
    <property type="entry name" value="PKS_DH_N"/>
</dbReference>
<dbReference type="InterPro" id="IPR029063">
    <property type="entry name" value="SAM-dependent_MTases_sf"/>
</dbReference>
<keyword evidence="6" id="KW-0012">Acyltransferase</keyword>
<comment type="caution">
    <text evidence="12">The sequence shown here is derived from an EMBL/GenBank/DDBJ whole genome shotgun (WGS) entry which is preliminary data.</text>
</comment>
<dbReference type="FunFam" id="3.40.47.10:FF:000019">
    <property type="entry name" value="Polyketide synthase type I"/>
    <property type="match status" value="1"/>
</dbReference>
<dbReference type="InterPro" id="IPR013149">
    <property type="entry name" value="ADH-like_C"/>
</dbReference>
<dbReference type="Gene3D" id="3.90.180.10">
    <property type="entry name" value="Medium-chain alcohol dehydrogenases, catalytic domain"/>
    <property type="match status" value="1"/>
</dbReference>
<dbReference type="InterPro" id="IPR014030">
    <property type="entry name" value="Ketoacyl_synth_N"/>
</dbReference>
<dbReference type="Pfam" id="PF00550">
    <property type="entry name" value="PP-binding"/>
    <property type="match status" value="1"/>
</dbReference>
<dbReference type="InterPro" id="IPR020806">
    <property type="entry name" value="PKS_PP-bd"/>
</dbReference>
<dbReference type="SMART" id="SM00825">
    <property type="entry name" value="PKS_KS"/>
    <property type="match status" value="1"/>
</dbReference>
<dbReference type="InterPro" id="IPR011032">
    <property type="entry name" value="GroES-like_sf"/>
</dbReference>
<dbReference type="InterPro" id="IPR013968">
    <property type="entry name" value="PKS_KR"/>
</dbReference>
<evidence type="ECO:0000256" key="8">
    <source>
        <dbReference type="PROSITE-ProRule" id="PRU01363"/>
    </source>
</evidence>
<dbReference type="InterPro" id="IPR020841">
    <property type="entry name" value="PKS_Beta-ketoAc_synthase_dom"/>
</dbReference>
<feature type="region of interest" description="C-terminal hotdog fold" evidence="8">
    <location>
        <begin position="1046"/>
        <end position="1185"/>
    </location>
</feature>
<dbReference type="Gene3D" id="3.40.50.720">
    <property type="entry name" value="NAD(P)-binding Rossmann-like Domain"/>
    <property type="match status" value="3"/>
</dbReference>
<dbReference type="SUPFAM" id="SSF55048">
    <property type="entry name" value="Probable ACP-binding domain of malonyl-CoA ACP transacylase"/>
    <property type="match status" value="1"/>
</dbReference>
<dbReference type="SMART" id="SM00823">
    <property type="entry name" value="PKS_PP"/>
    <property type="match status" value="1"/>
</dbReference>
<gene>
    <name evidence="12" type="primary">wcbR</name>
    <name evidence="12" type="ORF">ROR02_24420</name>
</gene>
<reference evidence="12 13" key="1">
    <citation type="submission" date="2019-07" db="EMBL/GenBank/DDBJ databases">
        <title>Whole genome shotgun sequence of Rhodospirillum oryzae NBRC 107573.</title>
        <authorList>
            <person name="Hosoyama A."/>
            <person name="Uohara A."/>
            <person name="Ohji S."/>
            <person name="Ichikawa N."/>
        </authorList>
    </citation>
    <scope>NUCLEOTIDE SEQUENCE [LARGE SCALE GENOMIC DNA]</scope>
    <source>
        <strain evidence="12 13">NBRC 107573</strain>
    </source>
</reference>
<dbReference type="PROSITE" id="PS50075">
    <property type="entry name" value="CARRIER"/>
    <property type="match status" value="1"/>
</dbReference>
<dbReference type="InterPro" id="IPR036291">
    <property type="entry name" value="NAD(P)-bd_dom_sf"/>
</dbReference>
<dbReference type="InterPro" id="IPR016039">
    <property type="entry name" value="Thiolase-like"/>
</dbReference>
<evidence type="ECO:0000259" key="9">
    <source>
        <dbReference type="PROSITE" id="PS50075"/>
    </source>
</evidence>
<evidence type="ECO:0000256" key="4">
    <source>
        <dbReference type="ARBA" id="ARBA00022857"/>
    </source>
</evidence>
<dbReference type="Pfam" id="PF21089">
    <property type="entry name" value="PKS_DH_N"/>
    <property type="match status" value="1"/>
</dbReference>
<dbReference type="InterPro" id="IPR050091">
    <property type="entry name" value="PKS_NRPS_Biosynth_Enz"/>
</dbReference>
<dbReference type="SMART" id="SM00827">
    <property type="entry name" value="PKS_AT"/>
    <property type="match status" value="1"/>
</dbReference>
<proteinExistence type="predicted"/>
<dbReference type="Pfam" id="PF00698">
    <property type="entry name" value="Acyl_transf_1"/>
    <property type="match status" value="1"/>
</dbReference>
<dbReference type="OrthoDB" id="9778690at2"/>
<dbReference type="PROSITE" id="PS52019">
    <property type="entry name" value="PKS_MFAS_DH"/>
    <property type="match status" value="1"/>
</dbReference>
<dbReference type="InterPro" id="IPR049551">
    <property type="entry name" value="PKS_DH_C"/>
</dbReference>
<keyword evidence="2" id="KW-0597">Phosphoprotein</keyword>
<comment type="function">
    <text evidence="7">Involved in production of the polyketide antibiotic thailandamide.</text>
</comment>
<evidence type="ECO:0000313" key="13">
    <source>
        <dbReference type="Proteomes" id="UP000321567"/>
    </source>
</evidence>
<dbReference type="InterPro" id="IPR032821">
    <property type="entry name" value="PKS_assoc"/>
</dbReference>
<dbReference type="InterPro" id="IPR036736">
    <property type="entry name" value="ACP-like_sf"/>
</dbReference>
<dbReference type="PROSITE" id="PS52004">
    <property type="entry name" value="KS3_2"/>
    <property type="match status" value="1"/>
</dbReference>
<dbReference type="InterPro" id="IPR057326">
    <property type="entry name" value="KR_dom"/>
</dbReference>
<dbReference type="CDD" id="cd05195">
    <property type="entry name" value="enoyl_red"/>
    <property type="match status" value="1"/>
</dbReference>
<evidence type="ECO:0000256" key="2">
    <source>
        <dbReference type="ARBA" id="ARBA00022553"/>
    </source>
</evidence>
<feature type="region of interest" description="N-terminal hotdog fold" evidence="8">
    <location>
        <begin position="911"/>
        <end position="1031"/>
    </location>
</feature>
<dbReference type="SUPFAM" id="SSF53901">
    <property type="entry name" value="Thiolase-like"/>
    <property type="match status" value="1"/>
</dbReference>
<dbReference type="SUPFAM" id="SSF51735">
    <property type="entry name" value="NAD(P)-binding Rossmann-fold domains"/>
    <property type="match status" value="3"/>
</dbReference>
<dbReference type="GO" id="GO:0016491">
    <property type="term" value="F:oxidoreductase activity"/>
    <property type="evidence" value="ECO:0007669"/>
    <property type="project" value="InterPro"/>
</dbReference>
<evidence type="ECO:0000256" key="3">
    <source>
        <dbReference type="ARBA" id="ARBA00022679"/>
    </source>
</evidence>
<feature type="domain" description="PKS/mFAS DH" evidence="11">
    <location>
        <begin position="911"/>
        <end position="1185"/>
    </location>
</feature>
<dbReference type="GO" id="GO:0006633">
    <property type="term" value="P:fatty acid biosynthetic process"/>
    <property type="evidence" value="ECO:0007669"/>
    <property type="project" value="TreeGrafter"/>
</dbReference>
<evidence type="ECO:0000256" key="5">
    <source>
        <dbReference type="ARBA" id="ARBA00023268"/>
    </source>
</evidence>